<feature type="binding site" evidence="17">
    <location>
        <position position="73"/>
    </location>
    <ligand>
        <name>ATP</name>
        <dbReference type="ChEBI" id="CHEBI:30616"/>
    </ligand>
</feature>
<dbReference type="OrthoDB" id="1493837at2"/>
<keyword evidence="12 19" id="KW-0472">Membrane</keyword>
<comment type="subcellular location">
    <subcellularLocation>
        <location evidence="1">Cell membrane</location>
        <topology evidence="1">Multi-pass membrane protein</topology>
    </subcellularLocation>
</comment>
<accession>A0A1G9PAA9</accession>
<evidence type="ECO:0000256" key="11">
    <source>
        <dbReference type="ARBA" id="ARBA00023098"/>
    </source>
</evidence>
<dbReference type="AlphaFoldDB" id="A0A1G9PAA9"/>
<feature type="binding site" evidence="17">
    <location>
        <position position="25"/>
    </location>
    <ligand>
        <name>ATP</name>
        <dbReference type="ChEBI" id="CHEBI:30616"/>
    </ligand>
</feature>
<evidence type="ECO:0000256" key="6">
    <source>
        <dbReference type="ARBA" id="ARBA00022692"/>
    </source>
</evidence>
<sequence>MIQFAKTLRSFRFAAGGIHWLFRYENNARVHLLAALVVIGVGFWLRISRTDWLWLLLAIALVWTAEMFNTALEKVVDLVSPEYHPLAGQAKDLAAGAVLLTALFAVVVGVLVLGPYVVDVFA</sequence>
<keyword evidence="21" id="KW-1185">Reference proteome</keyword>
<comment type="similarity">
    <text evidence="2">Belongs to the bacterial diacylglycerol kinase family.</text>
</comment>
<dbReference type="Gene3D" id="1.10.287.3610">
    <property type="match status" value="1"/>
</dbReference>
<keyword evidence="7 17" id="KW-0547">Nucleotide-binding</keyword>
<dbReference type="CDD" id="cd14265">
    <property type="entry name" value="UDPK_IM_like"/>
    <property type="match status" value="1"/>
</dbReference>
<dbReference type="GO" id="GO:0008654">
    <property type="term" value="P:phospholipid biosynthetic process"/>
    <property type="evidence" value="ECO:0007669"/>
    <property type="project" value="UniProtKB-KW"/>
</dbReference>
<evidence type="ECO:0000256" key="3">
    <source>
        <dbReference type="ARBA" id="ARBA00022475"/>
    </source>
</evidence>
<keyword evidence="14" id="KW-1208">Phospholipid metabolism</keyword>
<protein>
    <submittedName>
        <fullName evidence="20">Undecaprenol kinase/diacylglycerol kinase (ATP)</fullName>
    </submittedName>
</protein>
<comment type="cofactor">
    <cofactor evidence="18">
        <name>Mg(2+)</name>
        <dbReference type="ChEBI" id="CHEBI:18420"/>
    </cofactor>
    <text evidence="18">Mn(2+), Zn(2+), Cd(2+) and Co(2+) support activity to lesser extents.</text>
</comment>
<feature type="transmembrane region" description="Helical" evidence="19">
    <location>
        <begin position="93"/>
        <end position="118"/>
    </location>
</feature>
<organism evidence="20 21">
    <name type="scientific">Catalinimonas alkaloidigena</name>
    <dbReference type="NCBI Taxonomy" id="1075417"/>
    <lineage>
        <taxon>Bacteria</taxon>
        <taxon>Pseudomonadati</taxon>
        <taxon>Bacteroidota</taxon>
        <taxon>Cytophagia</taxon>
        <taxon>Cytophagales</taxon>
        <taxon>Catalimonadaceae</taxon>
        <taxon>Catalinimonas</taxon>
    </lineage>
</organism>
<evidence type="ECO:0000313" key="20">
    <source>
        <dbReference type="EMBL" id="SDL95718.1"/>
    </source>
</evidence>
<keyword evidence="3" id="KW-1003">Cell membrane</keyword>
<keyword evidence="10 19" id="KW-1133">Transmembrane helix</keyword>
<dbReference type="PANTHER" id="PTHR34299:SF1">
    <property type="entry name" value="DIACYLGLYCEROL KINASE"/>
    <property type="match status" value="1"/>
</dbReference>
<evidence type="ECO:0000256" key="8">
    <source>
        <dbReference type="ARBA" id="ARBA00022777"/>
    </source>
</evidence>
<evidence type="ECO:0000256" key="1">
    <source>
        <dbReference type="ARBA" id="ARBA00004651"/>
    </source>
</evidence>
<keyword evidence="9 17" id="KW-0067">ATP-binding</keyword>
<feature type="binding site" evidence="16">
    <location>
        <position position="66"/>
    </location>
    <ligand>
        <name>substrate</name>
    </ligand>
</feature>
<dbReference type="Proteomes" id="UP000198510">
    <property type="component" value="Unassembled WGS sequence"/>
</dbReference>
<proteinExistence type="inferred from homology"/>
<evidence type="ECO:0000256" key="16">
    <source>
        <dbReference type="PIRSR" id="PIRSR600829-2"/>
    </source>
</evidence>
<keyword evidence="6 19" id="KW-0812">Transmembrane</keyword>
<feature type="binding site" evidence="17">
    <location>
        <begin position="82"/>
        <end position="84"/>
    </location>
    <ligand>
        <name>ATP</name>
        <dbReference type="ChEBI" id="CHEBI:30616"/>
    </ligand>
</feature>
<evidence type="ECO:0000256" key="15">
    <source>
        <dbReference type="PIRSR" id="PIRSR600829-1"/>
    </source>
</evidence>
<evidence type="ECO:0000256" key="19">
    <source>
        <dbReference type="SAM" id="Phobius"/>
    </source>
</evidence>
<feature type="binding site" evidence="18">
    <location>
        <position position="25"/>
    </location>
    <ligand>
        <name>a divalent metal cation</name>
        <dbReference type="ChEBI" id="CHEBI:60240"/>
    </ligand>
</feature>
<keyword evidence="11" id="KW-0443">Lipid metabolism</keyword>
<dbReference type="InterPro" id="IPR000829">
    <property type="entry name" value="DAGK"/>
</dbReference>
<feature type="active site" description="Proton acceptor" evidence="15">
    <location>
        <position position="66"/>
    </location>
</feature>
<evidence type="ECO:0000256" key="17">
    <source>
        <dbReference type="PIRSR" id="PIRSR600829-3"/>
    </source>
</evidence>
<dbReference type="RefSeq" id="WP_089685649.1">
    <property type="nucleotide sequence ID" value="NZ_FNFO01000009.1"/>
</dbReference>
<evidence type="ECO:0000256" key="4">
    <source>
        <dbReference type="ARBA" id="ARBA00022516"/>
    </source>
</evidence>
<dbReference type="Pfam" id="PF01219">
    <property type="entry name" value="DAGK_prokar"/>
    <property type="match status" value="1"/>
</dbReference>
<dbReference type="STRING" id="1075417.SAMN05421823_109132"/>
<feature type="binding site" evidence="18">
    <location>
        <position position="73"/>
    </location>
    <ligand>
        <name>a divalent metal cation</name>
        <dbReference type="ChEBI" id="CHEBI:60240"/>
    </ligand>
</feature>
<feature type="transmembrane region" description="Helical" evidence="19">
    <location>
        <begin position="30"/>
        <end position="47"/>
    </location>
</feature>
<evidence type="ECO:0000256" key="2">
    <source>
        <dbReference type="ARBA" id="ARBA00005967"/>
    </source>
</evidence>
<dbReference type="GO" id="GO:0046872">
    <property type="term" value="F:metal ion binding"/>
    <property type="evidence" value="ECO:0007669"/>
    <property type="project" value="UniProtKB-KW"/>
</dbReference>
<evidence type="ECO:0000256" key="5">
    <source>
        <dbReference type="ARBA" id="ARBA00022679"/>
    </source>
</evidence>
<evidence type="ECO:0000256" key="12">
    <source>
        <dbReference type="ARBA" id="ARBA00023136"/>
    </source>
</evidence>
<feature type="binding site" evidence="17">
    <location>
        <begin position="91"/>
        <end position="92"/>
    </location>
    <ligand>
        <name>ATP</name>
        <dbReference type="ChEBI" id="CHEBI:30616"/>
    </ligand>
</feature>
<keyword evidence="4" id="KW-0444">Lipid biosynthesis</keyword>
<feature type="transmembrane region" description="Helical" evidence="19">
    <location>
        <begin position="53"/>
        <end position="72"/>
    </location>
</feature>
<dbReference type="InterPro" id="IPR036945">
    <property type="entry name" value="DAGK_sf"/>
</dbReference>
<keyword evidence="8 20" id="KW-0418">Kinase</keyword>
<keyword evidence="18" id="KW-0460">Magnesium</keyword>
<keyword evidence="13" id="KW-0594">Phospholipid biosynthesis</keyword>
<evidence type="ECO:0000256" key="13">
    <source>
        <dbReference type="ARBA" id="ARBA00023209"/>
    </source>
</evidence>
<evidence type="ECO:0000256" key="14">
    <source>
        <dbReference type="ARBA" id="ARBA00023264"/>
    </source>
</evidence>
<evidence type="ECO:0000256" key="7">
    <source>
        <dbReference type="ARBA" id="ARBA00022741"/>
    </source>
</evidence>
<dbReference type="GO" id="GO:0016301">
    <property type="term" value="F:kinase activity"/>
    <property type="evidence" value="ECO:0007669"/>
    <property type="project" value="UniProtKB-KW"/>
</dbReference>
<dbReference type="GO" id="GO:0005886">
    <property type="term" value="C:plasma membrane"/>
    <property type="evidence" value="ECO:0007669"/>
    <property type="project" value="UniProtKB-SubCell"/>
</dbReference>
<evidence type="ECO:0000256" key="18">
    <source>
        <dbReference type="PIRSR" id="PIRSR600829-4"/>
    </source>
</evidence>
<dbReference type="EMBL" id="FNFO01000009">
    <property type="protein sequence ID" value="SDL95718.1"/>
    <property type="molecule type" value="Genomic_DNA"/>
</dbReference>
<keyword evidence="5" id="KW-0808">Transferase</keyword>
<name>A0A1G9PAA9_9BACT</name>
<dbReference type="GO" id="GO:0005524">
    <property type="term" value="F:ATP binding"/>
    <property type="evidence" value="ECO:0007669"/>
    <property type="project" value="UniProtKB-KW"/>
</dbReference>
<gene>
    <name evidence="20" type="ORF">SAMN05421823_109132</name>
</gene>
<dbReference type="PANTHER" id="PTHR34299">
    <property type="entry name" value="DIACYLGLYCEROL KINASE"/>
    <property type="match status" value="1"/>
</dbReference>
<keyword evidence="18" id="KW-0479">Metal-binding</keyword>
<evidence type="ECO:0000313" key="21">
    <source>
        <dbReference type="Proteomes" id="UP000198510"/>
    </source>
</evidence>
<dbReference type="InterPro" id="IPR033717">
    <property type="entry name" value="UDPK"/>
</dbReference>
<evidence type="ECO:0000256" key="9">
    <source>
        <dbReference type="ARBA" id="ARBA00022840"/>
    </source>
</evidence>
<evidence type="ECO:0000256" key="10">
    <source>
        <dbReference type="ARBA" id="ARBA00022989"/>
    </source>
</evidence>
<reference evidence="20 21" key="1">
    <citation type="submission" date="2016-10" db="EMBL/GenBank/DDBJ databases">
        <authorList>
            <person name="de Groot N.N."/>
        </authorList>
    </citation>
    <scope>NUCLEOTIDE SEQUENCE [LARGE SCALE GENOMIC DNA]</scope>
    <source>
        <strain evidence="20 21">DSM 25186</strain>
    </source>
</reference>